<gene>
    <name evidence="1" type="ORF">EZS28_045816</name>
</gene>
<evidence type="ECO:0000313" key="2">
    <source>
        <dbReference type="Proteomes" id="UP000324800"/>
    </source>
</evidence>
<name>A0A5J4TK55_9EUKA</name>
<dbReference type="Proteomes" id="UP000324800">
    <property type="component" value="Unassembled WGS sequence"/>
</dbReference>
<reference evidence="1 2" key="1">
    <citation type="submission" date="2019-03" db="EMBL/GenBank/DDBJ databases">
        <title>Single cell metagenomics reveals metabolic interactions within the superorganism composed of flagellate Streblomastix strix and complex community of Bacteroidetes bacteria on its surface.</title>
        <authorList>
            <person name="Treitli S.C."/>
            <person name="Kolisko M."/>
            <person name="Husnik F."/>
            <person name="Keeling P."/>
            <person name="Hampl V."/>
        </authorList>
    </citation>
    <scope>NUCLEOTIDE SEQUENCE [LARGE SCALE GENOMIC DNA]</scope>
    <source>
        <strain evidence="1">ST1C</strain>
    </source>
</reference>
<protein>
    <submittedName>
        <fullName evidence="1">Uncharacterized protein</fullName>
    </submittedName>
</protein>
<dbReference type="AlphaFoldDB" id="A0A5J4TK55"/>
<proteinExistence type="predicted"/>
<dbReference type="EMBL" id="SNRW01029547">
    <property type="protein sequence ID" value="KAA6358658.1"/>
    <property type="molecule type" value="Genomic_DNA"/>
</dbReference>
<sequence length="74" mass="8170">MNSGSELTLAPAGLISTMIHQRPLFAYALLRLRQAVRNMSQSQNIQLLNEYGPLTFAKALPLGWKDVICLAAEL</sequence>
<comment type="caution">
    <text evidence="1">The sequence shown here is derived from an EMBL/GenBank/DDBJ whole genome shotgun (WGS) entry which is preliminary data.</text>
</comment>
<accession>A0A5J4TK55</accession>
<organism evidence="1 2">
    <name type="scientific">Streblomastix strix</name>
    <dbReference type="NCBI Taxonomy" id="222440"/>
    <lineage>
        <taxon>Eukaryota</taxon>
        <taxon>Metamonada</taxon>
        <taxon>Preaxostyla</taxon>
        <taxon>Oxymonadida</taxon>
        <taxon>Streblomastigidae</taxon>
        <taxon>Streblomastix</taxon>
    </lineage>
</organism>
<evidence type="ECO:0000313" key="1">
    <source>
        <dbReference type="EMBL" id="KAA6358658.1"/>
    </source>
</evidence>